<keyword evidence="2" id="KW-1185">Reference proteome</keyword>
<proteinExistence type="predicted"/>
<sequence>MGASAAEFESLEQQFLELMGEFRTIHSSEARLREAIRTECTRAESAEAARDAAERAAVEARNSAAAATAGATQAATELAAVHEQLASFKLKLELSDRQRKLQEERHAELLAQLNSLEREIQELRPLQTSHVTLQRQFTELHERIGTATEDARREASQLECELRRVERCAAGGSEIRDRARLAAAAHAREKRLAAAELQHTSRELSAANAEINKLKALVAEMQFRLSDSKDRILSKALVSDEESVQQLRDALETERAGTEKLEKALAAALADNAVLAAKVHASDNNDSPTKLSLSPPTANNCTNICPIDTFLAD</sequence>
<evidence type="ECO:0000256" key="1">
    <source>
        <dbReference type="SAM" id="Coils"/>
    </source>
</evidence>
<dbReference type="GeneID" id="114247775"/>
<reference evidence="3" key="1">
    <citation type="submission" date="2025-08" db="UniProtKB">
        <authorList>
            <consortium name="RefSeq"/>
        </authorList>
    </citation>
    <scope>IDENTIFICATION</scope>
    <source>
        <tissue evidence="3">Silk gland</tissue>
    </source>
</reference>
<gene>
    <name evidence="3" type="primary">LOC114247775</name>
</gene>
<dbReference type="KEGG" id="bman:114247775"/>
<accession>A0A6J2K3V4</accession>
<feature type="coiled-coil region" evidence="1">
    <location>
        <begin position="197"/>
        <end position="264"/>
    </location>
</feature>
<dbReference type="OrthoDB" id="7481147at2759"/>
<evidence type="ECO:0000313" key="3">
    <source>
        <dbReference type="RefSeq" id="XP_028036610.1"/>
    </source>
</evidence>
<protein>
    <submittedName>
        <fullName evidence="3">Uncharacterized protein LOC114247775</fullName>
    </submittedName>
</protein>
<dbReference type="RefSeq" id="XP_028036610.1">
    <property type="nucleotide sequence ID" value="XM_028180809.1"/>
</dbReference>
<organism evidence="2 3">
    <name type="scientific">Bombyx mandarina</name>
    <name type="common">Wild silk moth</name>
    <name type="synonym">Wild silkworm</name>
    <dbReference type="NCBI Taxonomy" id="7092"/>
    <lineage>
        <taxon>Eukaryota</taxon>
        <taxon>Metazoa</taxon>
        <taxon>Ecdysozoa</taxon>
        <taxon>Arthropoda</taxon>
        <taxon>Hexapoda</taxon>
        <taxon>Insecta</taxon>
        <taxon>Pterygota</taxon>
        <taxon>Neoptera</taxon>
        <taxon>Endopterygota</taxon>
        <taxon>Lepidoptera</taxon>
        <taxon>Glossata</taxon>
        <taxon>Ditrysia</taxon>
        <taxon>Bombycoidea</taxon>
        <taxon>Bombycidae</taxon>
        <taxon>Bombycinae</taxon>
        <taxon>Bombyx</taxon>
    </lineage>
</organism>
<dbReference type="Proteomes" id="UP000504629">
    <property type="component" value="Unplaced"/>
</dbReference>
<name>A0A6J2K3V4_BOMMA</name>
<keyword evidence="1" id="KW-0175">Coiled coil</keyword>
<evidence type="ECO:0000313" key="2">
    <source>
        <dbReference type="Proteomes" id="UP000504629"/>
    </source>
</evidence>
<dbReference type="AlphaFoldDB" id="A0A6J2K3V4"/>